<dbReference type="Proteomes" id="UP000887580">
    <property type="component" value="Unplaced"/>
</dbReference>
<sequence length="187" mass="21195">MSHNNNNNTYQHSVKPDLYLMGSEEYNLSPSVSPSSKSSLPSPTIPGRTIIPDLSDEELAQLSVRQLNMKLQGHDRNTVSALKQKRRTLKNRGYALNCRIRRIQNFNQLEADNIMLHNKVQYLTEALQQLQARLQYYEPQTFSSLLPLTPSTPTTTMNVGSPNSNHSSSPHSSTSYSSYNNIPQRFQ</sequence>
<organism evidence="1 2">
    <name type="scientific">Panagrolaimus sp. PS1159</name>
    <dbReference type="NCBI Taxonomy" id="55785"/>
    <lineage>
        <taxon>Eukaryota</taxon>
        <taxon>Metazoa</taxon>
        <taxon>Ecdysozoa</taxon>
        <taxon>Nematoda</taxon>
        <taxon>Chromadorea</taxon>
        <taxon>Rhabditida</taxon>
        <taxon>Tylenchina</taxon>
        <taxon>Panagrolaimomorpha</taxon>
        <taxon>Panagrolaimoidea</taxon>
        <taxon>Panagrolaimidae</taxon>
        <taxon>Panagrolaimus</taxon>
    </lineage>
</organism>
<name>A0AC35FLT1_9BILA</name>
<accession>A0AC35FLT1</accession>
<proteinExistence type="predicted"/>
<reference evidence="2" key="1">
    <citation type="submission" date="2022-11" db="UniProtKB">
        <authorList>
            <consortium name="WormBaseParasite"/>
        </authorList>
    </citation>
    <scope>IDENTIFICATION</scope>
</reference>
<protein>
    <submittedName>
        <fullName evidence="2">BZIP domain-containing protein</fullName>
    </submittedName>
</protein>
<dbReference type="WBParaSite" id="PS1159_v2.g18854.t1">
    <property type="protein sequence ID" value="PS1159_v2.g18854.t1"/>
    <property type="gene ID" value="PS1159_v2.g18854"/>
</dbReference>
<evidence type="ECO:0000313" key="2">
    <source>
        <dbReference type="WBParaSite" id="PS1159_v2.g18854.t1"/>
    </source>
</evidence>
<evidence type="ECO:0000313" key="1">
    <source>
        <dbReference type="Proteomes" id="UP000887580"/>
    </source>
</evidence>